<dbReference type="GO" id="GO:0016491">
    <property type="term" value="F:oxidoreductase activity"/>
    <property type="evidence" value="ECO:0007669"/>
    <property type="project" value="InterPro"/>
</dbReference>
<dbReference type="PROSITE" id="PS51257">
    <property type="entry name" value="PROKAR_LIPOPROTEIN"/>
    <property type="match status" value="1"/>
</dbReference>
<dbReference type="Gene3D" id="3.40.30.10">
    <property type="entry name" value="Glutaredoxin"/>
    <property type="match status" value="1"/>
</dbReference>
<evidence type="ECO:0000313" key="3">
    <source>
        <dbReference type="EMBL" id="SPY46461.1"/>
    </source>
</evidence>
<dbReference type="PANTHER" id="PTHR42852:SF13">
    <property type="entry name" value="PROTEIN DIPZ"/>
    <property type="match status" value="1"/>
</dbReference>
<feature type="signal peptide" evidence="1">
    <location>
        <begin position="1"/>
        <end position="25"/>
    </location>
</feature>
<evidence type="ECO:0000256" key="1">
    <source>
        <dbReference type="SAM" id="SignalP"/>
    </source>
</evidence>
<dbReference type="PROSITE" id="PS51352">
    <property type="entry name" value="THIOREDOXIN_2"/>
    <property type="match status" value="1"/>
</dbReference>
<dbReference type="GO" id="GO:0016209">
    <property type="term" value="F:antioxidant activity"/>
    <property type="evidence" value="ECO:0007669"/>
    <property type="project" value="InterPro"/>
</dbReference>
<keyword evidence="1" id="KW-0732">Signal</keyword>
<dbReference type="GeneID" id="83861954"/>
<gene>
    <name evidence="3" type="primary">resA_1</name>
    <name evidence="3" type="ORF">NCTC13076_00435</name>
</gene>
<dbReference type="InterPro" id="IPR013766">
    <property type="entry name" value="Thioredoxin_domain"/>
</dbReference>
<sequence length="189" mass="20922">MNKIFKKISKLFVLMILLVSMTACSSKSQETTELSGGDTFPKFDAVDFEGNPVSSDVFKDHPVTILSIWFTGCKGCIDEMPGLQKISEDLKDKNVKVMSICLDTYENKEIKAEAEKILEAKGVKYTNLAVKPSEEIDAYLKNLTAFPTTLLINRDGKIVGDASVGSVDDKDKLNKLYEKIDQIIANDGK</sequence>
<reference evidence="3 4" key="1">
    <citation type="submission" date="2018-06" db="EMBL/GenBank/DDBJ databases">
        <authorList>
            <consortium name="Pathogen Informatics"/>
            <person name="Doyle S."/>
        </authorList>
    </citation>
    <scope>NUCLEOTIDE SEQUENCE [LARGE SCALE GENOMIC DNA]</scope>
    <source>
        <strain evidence="3 4">NCTC13076</strain>
    </source>
</reference>
<dbReference type="STRING" id="54005.HMPREF3229_01404"/>
<evidence type="ECO:0000313" key="4">
    <source>
        <dbReference type="Proteomes" id="UP000250070"/>
    </source>
</evidence>
<evidence type="ECO:0000259" key="2">
    <source>
        <dbReference type="PROSITE" id="PS51352"/>
    </source>
</evidence>
<dbReference type="CDD" id="cd02966">
    <property type="entry name" value="TlpA_like_family"/>
    <property type="match status" value="1"/>
</dbReference>
<dbReference type="EMBL" id="UATM01000032">
    <property type="protein sequence ID" value="SPY46461.1"/>
    <property type="molecule type" value="Genomic_DNA"/>
</dbReference>
<organism evidence="3 4">
    <name type="scientific">Peptoniphilus harei</name>
    <dbReference type="NCBI Taxonomy" id="54005"/>
    <lineage>
        <taxon>Bacteria</taxon>
        <taxon>Bacillati</taxon>
        <taxon>Bacillota</taxon>
        <taxon>Tissierellia</taxon>
        <taxon>Tissierellales</taxon>
        <taxon>Peptoniphilaceae</taxon>
        <taxon>Peptoniphilus</taxon>
    </lineage>
</organism>
<dbReference type="OrthoDB" id="9809733at2"/>
<dbReference type="InterPro" id="IPR036249">
    <property type="entry name" value="Thioredoxin-like_sf"/>
</dbReference>
<dbReference type="Pfam" id="PF00578">
    <property type="entry name" value="AhpC-TSA"/>
    <property type="match status" value="1"/>
</dbReference>
<feature type="domain" description="Thioredoxin" evidence="2">
    <location>
        <begin position="34"/>
        <end position="185"/>
    </location>
</feature>
<dbReference type="RefSeq" id="WP_112889344.1">
    <property type="nucleotide sequence ID" value="NZ_CP068103.1"/>
</dbReference>
<protein>
    <submittedName>
        <fullName evidence="3">Thiol-disulfide oxidoreductase resA</fullName>
    </submittedName>
</protein>
<proteinExistence type="predicted"/>
<dbReference type="InterPro" id="IPR000866">
    <property type="entry name" value="AhpC/TSA"/>
</dbReference>
<dbReference type="AlphaFoldDB" id="A0A2X1YG35"/>
<dbReference type="InterPro" id="IPR050553">
    <property type="entry name" value="Thioredoxin_ResA/DsbE_sf"/>
</dbReference>
<accession>A0A2X1YG35</accession>
<dbReference type="Proteomes" id="UP000250070">
    <property type="component" value="Unassembled WGS sequence"/>
</dbReference>
<dbReference type="PANTHER" id="PTHR42852">
    <property type="entry name" value="THIOL:DISULFIDE INTERCHANGE PROTEIN DSBE"/>
    <property type="match status" value="1"/>
</dbReference>
<name>A0A2X1YG35_9FIRM</name>
<dbReference type="SUPFAM" id="SSF52833">
    <property type="entry name" value="Thioredoxin-like"/>
    <property type="match status" value="1"/>
</dbReference>
<feature type="chain" id="PRO_5038960877" evidence="1">
    <location>
        <begin position="26"/>
        <end position="189"/>
    </location>
</feature>